<evidence type="ECO:0000256" key="13">
    <source>
        <dbReference type="SAM" id="MobiDB-lite"/>
    </source>
</evidence>
<dbReference type="InterPro" id="IPR020056">
    <property type="entry name" value="Rbsml_bL25/Gln-tRNA_synth_N"/>
</dbReference>
<dbReference type="Pfam" id="PF00043">
    <property type="entry name" value="GST_C"/>
    <property type="match status" value="1"/>
</dbReference>
<comment type="similarity">
    <text evidence="2">Belongs to the class-I aminoacyl-tRNA synthetase family. Glutamate--tRNA ligase type 2 subfamily.</text>
</comment>
<keyword evidence="8 12" id="KW-0648">Protein biosynthesis</keyword>
<dbReference type="InterPro" id="IPR004526">
    <property type="entry name" value="Glu-tRNA-synth_arc/euk"/>
</dbReference>
<dbReference type="InterPro" id="IPR014729">
    <property type="entry name" value="Rossmann-like_a/b/a_fold"/>
</dbReference>
<evidence type="ECO:0000256" key="11">
    <source>
        <dbReference type="ARBA" id="ARBA00048351"/>
    </source>
</evidence>
<dbReference type="PROSITE" id="PS50405">
    <property type="entry name" value="GST_CTER"/>
    <property type="match status" value="1"/>
</dbReference>
<dbReference type="InterPro" id="IPR050132">
    <property type="entry name" value="Gln/Glu-tRNA_Ligase"/>
</dbReference>
<dbReference type="InterPro" id="IPR000924">
    <property type="entry name" value="Glu/Gln-tRNA-synth"/>
</dbReference>
<dbReference type="GO" id="GO:0005524">
    <property type="term" value="F:ATP binding"/>
    <property type="evidence" value="ECO:0007669"/>
    <property type="project" value="UniProtKB-KW"/>
</dbReference>
<dbReference type="GO" id="GO:0006424">
    <property type="term" value="P:glutamyl-tRNA aminoacylation"/>
    <property type="evidence" value="ECO:0007669"/>
    <property type="project" value="InterPro"/>
</dbReference>
<dbReference type="NCBIfam" id="TIGR00463">
    <property type="entry name" value="gltX_arch"/>
    <property type="match status" value="1"/>
</dbReference>
<dbReference type="GO" id="GO:0004818">
    <property type="term" value="F:glutamate-tRNA ligase activity"/>
    <property type="evidence" value="ECO:0007669"/>
    <property type="project" value="UniProtKB-EC"/>
</dbReference>
<dbReference type="GO" id="GO:0005829">
    <property type="term" value="C:cytosol"/>
    <property type="evidence" value="ECO:0007669"/>
    <property type="project" value="TreeGrafter"/>
</dbReference>
<dbReference type="FunFam" id="3.40.50.620:FF:000037">
    <property type="entry name" value="Glutamine--tRNA ligase cytoplasmic"/>
    <property type="match status" value="1"/>
</dbReference>
<dbReference type="InterPro" id="IPR036282">
    <property type="entry name" value="Glutathione-S-Trfase_C_sf"/>
</dbReference>
<dbReference type="Pfam" id="PF20974">
    <property type="entry name" value="tRNA-synt_1c_C2"/>
    <property type="match status" value="1"/>
</dbReference>
<dbReference type="STRING" id="1890683.A0A427YVN9"/>
<dbReference type="PRINTS" id="PR00987">
    <property type="entry name" value="TRNASYNTHGLU"/>
</dbReference>
<dbReference type="Gene3D" id="2.40.240.10">
    <property type="entry name" value="Ribosomal Protein L25, Chain P"/>
    <property type="match status" value="1"/>
</dbReference>
<dbReference type="Gene3D" id="1.20.1050.10">
    <property type="match status" value="1"/>
</dbReference>
<dbReference type="PROSITE" id="PS00178">
    <property type="entry name" value="AA_TRNA_LIGASE_I"/>
    <property type="match status" value="1"/>
</dbReference>
<comment type="catalytic activity">
    <reaction evidence="11">
        <text>tRNA(Glu) + L-glutamate + ATP = L-glutamyl-tRNA(Glu) + AMP + diphosphate</text>
        <dbReference type="Rhea" id="RHEA:23540"/>
        <dbReference type="Rhea" id="RHEA-COMP:9663"/>
        <dbReference type="Rhea" id="RHEA-COMP:9680"/>
        <dbReference type="ChEBI" id="CHEBI:29985"/>
        <dbReference type="ChEBI" id="CHEBI:30616"/>
        <dbReference type="ChEBI" id="CHEBI:33019"/>
        <dbReference type="ChEBI" id="CHEBI:78442"/>
        <dbReference type="ChEBI" id="CHEBI:78520"/>
        <dbReference type="ChEBI" id="CHEBI:456215"/>
        <dbReference type="EC" id="6.1.1.17"/>
    </reaction>
</comment>
<evidence type="ECO:0000256" key="1">
    <source>
        <dbReference type="ARBA" id="ARBA00004496"/>
    </source>
</evidence>
<reference evidence="15 16" key="1">
    <citation type="submission" date="2018-11" db="EMBL/GenBank/DDBJ databases">
        <title>Genome sequence of Saitozyma podzolica DSM 27192.</title>
        <authorList>
            <person name="Aliyu H."/>
            <person name="Gorte O."/>
            <person name="Ochsenreither K."/>
        </authorList>
    </citation>
    <scope>NUCLEOTIDE SEQUENCE [LARGE SCALE GENOMIC DNA]</scope>
    <source>
        <strain evidence="15 16">DSM 27192</strain>
    </source>
</reference>
<evidence type="ECO:0000256" key="8">
    <source>
        <dbReference type="ARBA" id="ARBA00022917"/>
    </source>
</evidence>
<dbReference type="OrthoDB" id="10250478at2759"/>
<evidence type="ECO:0000256" key="6">
    <source>
        <dbReference type="ARBA" id="ARBA00022741"/>
    </source>
</evidence>
<name>A0A427YVN9_9TREE</name>
<dbReference type="Proteomes" id="UP000279259">
    <property type="component" value="Unassembled WGS sequence"/>
</dbReference>
<organism evidence="15 16">
    <name type="scientific">Saitozyma podzolica</name>
    <dbReference type="NCBI Taxonomy" id="1890683"/>
    <lineage>
        <taxon>Eukaryota</taxon>
        <taxon>Fungi</taxon>
        <taxon>Dikarya</taxon>
        <taxon>Basidiomycota</taxon>
        <taxon>Agaricomycotina</taxon>
        <taxon>Tremellomycetes</taxon>
        <taxon>Tremellales</taxon>
        <taxon>Trimorphomycetaceae</taxon>
        <taxon>Saitozyma</taxon>
    </lineage>
</organism>
<dbReference type="PANTHER" id="PTHR43097">
    <property type="entry name" value="GLUTAMINE-TRNA LIGASE"/>
    <property type="match status" value="1"/>
</dbReference>
<dbReference type="SUPFAM" id="SSF52374">
    <property type="entry name" value="Nucleotidylyl transferase"/>
    <property type="match status" value="1"/>
</dbReference>
<evidence type="ECO:0000256" key="2">
    <source>
        <dbReference type="ARBA" id="ARBA00008927"/>
    </source>
</evidence>
<keyword evidence="6 12" id="KW-0547">Nucleotide-binding</keyword>
<dbReference type="PANTHER" id="PTHR43097:SF5">
    <property type="entry name" value="GLUTAMATE--TRNA LIGASE"/>
    <property type="match status" value="1"/>
</dbReference>
<dbReference type="Gene3D" id="3.40.50.620">
    <property type="entry name" value="HUPs"/>
    <property type="match status" value="1"/>
</dbReference>
<keyword evidence="5 12" id="KW-0436">Ligase</keyword>
<comment type="subcellular location">
    <subcellularLocation>
        <location evidence="1">Cytoplasm</location>
    </subcellularLocation>
</comment>
<dbReference type="EMBL" id="RSCD01000001">
    <property type="protein sequence ID" value="RSH95190.1"/>
    <property type="molecule type" value="Genomic_DNA"/>
</dbReference>
<feature type="domain" description="GST C-terminal" evidence="14">
    <location>
        <begin position="43"/>
        <end position="159"/>
    </location>
</feature>
<dbReference type="InterPro" id="IPR049437">
    <property type="entry name" value="tRNA-synt_1c_C2"/>
</dbReference>
<dbReference type="GO" id="GO:0017102">
    <property type="term" value="C:methionyl glutamyl tRNA synthetase complex"/>
    <property type="evidence" value="ECO:0007669"/>
    <property type="project" value="TreeGrafter"/>
</dbReference>
<dbReference type="Pfam" id="PF00749">
    <property type="entry name" value="tRNA-synt_1c"/>
    <property type="match status" value="1"/>
</dbReference>
<sequence>MPTLTVPITNSPPYVLLALALLRGAEVSCDDNVTELSEPTYEGIKGTEQVRQALEQDLPGKEIPLPPLPTLFESNSSFADVQLIFDALDDYLAYRTYFAGPKFGFGDAVIWGTIRSNTPAIGATKKPGRPHLTRWYSHVESLPLAKTAIEGFREAWKDFEKGKKAKRTETVDVVLPNAVPGKVVVRFAPEPSGYLHIGHLKAAILNRFLADQYQGQFILRFDDTNPLKEDEEFEQTIKEDLAMIEIGYDKVVHTSDHFDKIQEHTERLIRQGDAFMDDTDGETVKEQRRAEIPSKNREASIEDNLARFKVMLSGSDEGKKWSLRAKIDYKHKNGSMRDPVVYRYVEGSHHITGTKYRAYPMYDLACPIIDHIDGVTHALRANEYAARHEQYQWFLEKLGFPKIEIFDFSRIDFVYTVLSKRKLKFLVEQGVVKGWDDPRFPTVRGIRSRGMTVKGLKDYIIGQGASQQQLQLEWDGVWTVNKRVIDPIAPRYWAIAEDKMVTVEVKGRDKVGEEVVNKPLHKKNPDVGEKPMVFSSKLLMEQEDAASFGDNEEITVMDWGNAFVTTKNKSASGDVESLVLTLHLAGDFKKTSKKVTWLSAPTDAHPLVPVTLIEYDYMITKKKLEEDDNLTDVLNPKTEYRTKALASKEVAGLKRWDIIQFERKGFYICQGTKDAEGRLEFGFIPDGRLQTVTLKATPAAVTPKAPGGAKGSWGKPGTKAPAAATAAAAGSAAPAAKAADVDSDVKVYRSDGDHGFEIPVKTKMFDVETIYGRDGIPARPDNVKMFEVTPIYQQQ</sequence>
<evidence type="ECO:0000313" key="15">
    <source>
        <dbReference type="EMBL" id="RSH95190.1"/>
    </source>
</evidence>
<dbReference type="InterPro" id="IPR020059">
    <property type="entry name" value="Glu/Gln-tRNA-synth_Ib_codon-bd"/>
</dbReference>
<dbReference type="HAMAP" id="MF_02076">
    <property type="entry name" value="Glu_tRNA_synth_type2"/>
    <property type="match status" value="1"/>
</dbReference>
<gene>
    <name evidence="15" type="ORF">EHS25_000276</name>
</gene>
<keyword evidence="9 12" id="KW-0030">Aminoacyl-tRNA synthetase</keyword>
<dbReference type="InterPro" id="IPR011035">
    <property type="entry name" value="Ribosomal_bL25/Gln-tRNA_synth"/>
</dbReference>
<dbReference type="InterPro" id="IPR010987">
    <property type="entry name" value="Glutathione-S-Trfase_C-like"/>
</dbReference>
<evidence type="ECO:0000256" key="7">
    <source>
        <dbReference type="ARBA" id="ARBA00022840"/>
    </source>
</evidence>
<dbReference type="SUPFAM" id="SSF47616">
    <property type="entry name" value="GST C-terminal domain-like"/>
    <property type="match status" value="1"/>
</dbReference>
<evidence type="ECO:0000256" key="10">
    <source>
        <dbReference type="ARBA" id="ARBA00030865"/>
    </source>
</evidence>
<keyword evidence="4" id="KW-0963">Cytoplasm</keyword>
<dbReference type="FunFam" id="3.90.800.10:FF:000001">
    <property type="entry name" value="Glutamine--tRNA ligase"/>
    <property type="match status" value="1"/>
</dbReference>
<dbReference type="EC" id="6.1.1.17" evidence="3"/>
<dbReference type="SUPFAM" id="SSF50715">
    <property type="entry name" value="Ribosomal protein L25-like"/>
    <property type="match status" value="1"/>
</dbReference>
<evidence type="ECO:0000256" key="3">
    <source>
        <dbReference type="ARBA" id="ARBA00012835"/>
    </source>
</evidence>
<proteinExistence type="inferred from homology"/>
<dbReference type="AlphaFoldDB" id="A0A427YVN9"/>
<dbReference type="InterPro" id="IPR020058">
    <property type="entry name" value="Glu/Gln-tRNA-synth_Ib_cat-dom"/>
</dbReference>
<accession>A0A427YVN9</accession>
<protein>
    <recommendedName>
        <fullName evidence="3">glutamate--tRNA ligase</fullName>
        <ecNumber evidence="3">6.1.1.17</ecNumber>
    </recommendedName>
    <alternativeName>
        <fullName evidence="10">Glutamyl-tRNA synthetase</fullName>
    </alternativeName>
</protein>
<dbReference type="Pfam" id="PF03950">
    <property type="entry name" value="tRNA-synt_1c_C"/>
    <property type="match status" value="1"/>
</dbReference>
<evidence type="ECO:0000313" key="16">
    <source>
        <dbReference type="Proteomes" id="UP000279259"/>
    </source>
</evidence>
<evidence type="ECO:0000256" key="5">
    <source>
        <dbReference type="ARBA" id="ARBA00022598"/>
    </source>
</evidence>
<dbReference type="InterPro" id="IPR001412">
    <property type="entry name" value="aa-tRNA-synth_I_CS"/>
</dbReference>
<keyword evidence="16" id="KW-1185">Reference proteome</keyword>
<comment type="caution">
    <text evidence="15">The sequence shown here is derived from an EMBL/GenBank/DDBJ whole genome shotgun (WGS) entry which is preliminary data.</text>
</comment>
<dbReference type="FunFam" id="2.40.240.10:FF:000004">
    <property type="entry name" value="Glutamyl-tRNA synthetase, cytoplasmic"/>
    <property type="match status" value="1"/>
</dbReference>
<evidence type="ECO:0000256" key="12">
    <source>
        <dbReference type="RuleBase" id="RU363037"/>
    </source>
</evidence>
<evidence type="ECO:0000256" key="4">
    <source>
        <dbReference type="ARBA" id="ARBA00022490"/>
    </source>
</evidence>
<evidence type="ECO:0000256" key="9">
    <source>
        <dbReference type="ARBA" id="ARBA00023146"/>
    </source>
</evidence>
<keyword evidence="7 12" id="KW-0067">ATP-binding</keyword>
<dbReference type="InterPro" id="IPR004046">
    <property type="entry name" value="GST_C"/>
</dbReference>
<evidence type="ECO:0000259" key="14">
    <source>
        <dbReference type="PROSITE" id="PS50405"/>
    </source>
</evidence>
<feature type="region of interest" description="Disordered" evidence="13">
    <location>
        <begin position="701"/>
        <end position="720"/>
    </location>
</feature>